<evidence type="ECO:0000256" key="5">
    <source>
        <dbReference type="ARBA" id="ARBA00022927"/>
    </source>
</evidence>
<sequence>MDPSMQGVFQMTEDMASQQAQAMEAAQQYILCCECGMQITPNPARMCVSCIRSRVDITDGIPKSVALFHCKGCGRYSNPPKGWLVAQLESRELLSLCLRKLTGLSKVRLVDAGFIWTEPHSKRVKVRLVIQKEVLSDVILQQEFIVEFVVRNEFCSDCHRIEAKDTWNAVVQVRQKVPHKKTFYHLEQIIIKHKAHAKTTRISSVSDGVDFFFGSSHDARRFVNFLESVVPIRTKTSQRLISQDFNSNTYNFKYTYSVEIIPVCKNDIVCMSPQVSHREGHISPVCLCTQVGTVLHFIDPFTLQIAHVRNALFWQHPFNAIASHGSLIEFIVMDVEPVYDEHHNEVTNGKFLLVNVVVVRANELETGGQEFQTRSHLGHILRYGDTVLGFDFTTANVNDEYFNRLDTSNFPDVILVRKSHAERRKRRRGRNFKLKYLAKEEDGAGDGWNGHWERRRRRRRRCC</sequence>
<dbReference type="GeneID" id="16076356"/>
<evidence type="ECO:0000256" key="7">
    <source>
        <dbReference type="RuleBase" id="RU364108"/>
    </source>
</evidence>
<evidence type="ECO:0000259" key="8">
    <source>
        <dbReference type="Pfam" id="PF04981"/>
    </source>
</evidence>
<dbReference type="Proteomes" id="UP000007799">
    <property type="component" value="Unassembled WGS sequence"/>
</dbReference>
<keyword evidence="5 7" id="KW-0653">Protein transport</keyword>
<evidence type="ECO:0000259" key="10">
    <source>
        <dbReference type="Pfam" id="PF21193"/>
    </source>
</evidence>
<dbReference type="GO" id="GO:0000055">
    <property type="term" value="P:ribosomal large subunit export from nucleus"/>
    <property type="evidence" value="ECO:0007669"/>
    <property type="project" value="TreeGrafter"/>
</dbReference>
<keyword evidence="4 7" id="KW-0963">Cytoplasm</keyword>
<protein>
    <recommendedName>
        <fullName evidence="2 7">60S ribosomal export protein NMD3</fullName>
    </recommendedName>
</protein>
<evidence type="ECO:0000259" key="9">
    <source>
        <dbReference type="Pfam" id="PF21192"/>
    </source>
</evidence>
<comment type="similarity">
    <text evidence="1 7">Belongs to the NMD3 family.</text>
</comment>
<feature type="domain" description="60S ribosomal export protein NMD3 OB-fold" evidence="9">
    <location>
        <begin position="327"/>
        <end position="418"/>
    </location>
</feature>
<dbReference type="RefSeq" id="XP_004995769.1">
    <property type="nucleotide sequence ID" value="XM_004995712.1"/>
</dbReference>
<evidence type="ECO:0000256" key="1">
    <source>
        <dbReference type="ARBA" id="ARBA00009794"/>
    </source>
</evidence>
<evidence type="ECO:0000256" key="6">
    <source>
        <dbReference type="ARBA" id="ARBA00023242"/>
    </source>
</evidence>
<dbReference type="OrthoDB" id="203821at2759"/>
<dbReference type="InParanoid" id="F2U4G7"/>
<dbReference type="GO" id="GO:0043023">
    <property type="term" value="F:ribosomal large subunit binding"/>
    <property type="evidence" value="ECO:0007669"/>
    <property type="project" value="InterPro"/>
</dbReference>
<reference evidence="11" key="1">
    <citation type="submission" date="2009-08" db="EMBL/GenBank/DDBJ databases">
        <title>Annotation of Salpingoeca rosetta.</title>
        <authorList>
            <consortium name="The Broad Institute Genome Sequencing Platform"/>
            <person name="Russ C."/>
            <person name="Cuomo C."/>
            <person name="Burger G."/>
            <person name="Gray M.W."/>
            <person name="Holland P.W.H."/>
            <person name="King N."/>
            <person name="Lang F.B.F."/>
            <person name="Roger A.J."/>
            <person name="Ruiz-Trillo I."/>
            <person name="Young S.K."/>
            <person name="Zeng Q."/>
            <person name="Gargeya S."/>
            <person name="Alvarado L."/>
            <person name="Berlin A."/>
            <person name="Chapman S.B."/>
            <person name="Chen Z."/>
            <person name="Freedman E."/>
            <person name="Gellesch M."/>
            <person name="Goldberg J."/>
            <person name="Griggs A."/>
            <person name="Gujja S."/>
            <person name="Heilman E."/>
            <person name="Heiman D."/>
            <person name="Howarth C."/>
            <person name="Mehta T."/>
            <person name="Neiman D."/>
            <person name="Pearson M."/>
            <person name="Roberts A."/>
            <person name="Saif S."/>
            <person name="Shea T."/>
            <person name="Shenoy N."/>
            <person name="Sisk P."/>
            <person name="Stolte C."/>
            <person name="Sykes S."/>
            <person name="White J."/>
            <person name="Yandava C."/>
            <person name="Haas B."/>
            <person name="Nusbaum C."/>
            <person name="Birren B."/>
        </authorList>
    </citation>
    <scope>NUCLEOTIDE SEQUENCE [LARGE SCALE GENOMIC DNA]</scope>
    <source>
        <strain evidence="11">ATCC 50818</strain>
    </source>
</reference>
<keyword evidence="6 7" id="KW-0539">Nucleus</keyword>
<dbReference type="InterPro" id="IPR048898">
    <property type="entry name" value="OB_NMD3"/>
</dbReference>
<proteinExistence type="inferred from homology"/>
<accession>F2U4G7</accession>
<dbReference type="FunCoup" id="F2U4G7">
    <property type="interactions" value="1784"/>
</dbReference>
<evidence type="ECO:0000313" key="12">
    <source>
        <dbReference type="Proteomes" id="UP000007799"/>
    </source>
</evidence>
<dbReference type="AlphaFoldDB" id="F2U4G7"/>
<comment type="subcellular location">
    <subcellularLocation>
        <location evidence="7">Cytoplasm</location>
    </subcellularLocation>
    <subcellularLocation>
        <location evidence="7">Nucleus</location>
    </subcellularLocation>
</comment>
<dbReference type="Pfam" id="PF21192">
    <property type="entry name" value="OB_NMD3"/>
    <property type="match status" value="1"/>
</dbReference>
<evidence type="ECO:0000256" key="4">
    <source>
        <dbReference type="ARBA" id="ARBA00022490"/>
    </source>
</evidence>
<dbReference type="PANTHER" id="PTHR12746:SF2">
    <property type="entry name" value="60S RIBOSOMAL EXPORT PROTEIN NMD3"/>
    <property type="match status" value="1"/>
</dbReference>
<dbReference type="STRING" id="946362.F2U4G7"/>
<comment type="function">
    <text evidence="7">Acts as an adapter for the XPO1/CRM1-mediated export of the 60S ribosomal subunit.</text>
</comment>
<evidence type="ECO:0000313" key="11">
    <source>
        <dbReference type="EMBL" id="EGD82533.1"/>
    </source>
</evidence>
<dbReference type="GO" id="GO:0005634">
    <property type="term" value="C:nucleus"/>
    <property type="evidence" value="ECO:0007669"/>
    <property type="project" value="UniProtKB-SubCell"/>
</dbReference>
<dbReference type="GO" id="GO:0005737">
    <property type="term" value="C:cytoplasm"/>
    <property type="evidence" value="ECO:0007669"/>
    <property type="project" value="UniProtKB-SubCell"/>
</dbReference>
<dbReference type="eggNOG" id="KOG2613">
    <property type="taxonomic scope" value="Eukaryota"/>
</dbReference>
<keyword evidence="12" id="KW-1185">Reference proteome</keyword>
<evidence type="ECO:0000256" key="2">
    <source>
        <dbReference type="ARBA" id="ARBA00017035"/>
    </source>
</evidence>
<dbReference type="PANTHER" id="PTHR12746">
    <property type="entry name" value="NONSENSE-MEDIATED MRNA DECAY PROTEIN 3"/>
    <property type="match status" value="1"/>
</dbReference>
<dbReference type="OMA" id="VILVRKH"/>
<dbReference type="Pfam" id="PF04981">
    <property type="entry name" value="NMD3"/>
    <property type="match status" value="1"/>
</dbReference>
<dbReference type="Pfam" id="PF21193">
    <property type="entry name" value="NMD_SH3"/>
    <property type="match status" value="1"/>
</dbReference>
<dbReference type="InterPro" id="IPR048899">
    <property type="entry name" value="NMD_SH3"/>
</dbReference>
<dbReference type="InterPro" id="IPR007064">
    <property type="entry name" value="Nmd3_N"/>
</dbReference>
<dbReference type="InterPro" id="IPR039768">
    <property type="entry name" value="Nmd3"/>
</dbReference>
<name>F2U4G7_SALR5</name>
<organism evidence="12">
    <name type="scientific">Salpingoeca rosetta (strain ATCC 50818 / BSB-021)</name>
    <dbReference type="NCBI Taxonomy" id="946362"/>
    <lineage>
        <taxon>Eukaryota</taxon>
        <taxon>Choanoflagellata</taxon>
        <taxon>Craspedida</taxon>
        <taxon>Salpingoecidae</taxon>
        <taxon>Salpingoeca</taxon>
    </lineage>
</organism>
<gene>
    <name evidence="11" type="ORF">PTSG_03185</name>
</gene>
<evidence type="ECO:0000256" key="3">
    <source>
        <dbReference type="ARBA" id="ARBA00022448"/>
    </source>
</evidence>
<dbReference type="GO" id="GO:0015031">
    <property type="term" value="P:protein transport"/>
    <property type="evidence" value="ECO:0007669"/>
    <property type="project" value="UniProtKB-KW"/>
</dbReference>
<keyword evidence="3 7" id="KW-0813">Transport</keyword>
<dbReference type="KEGG" id="sre:PTSG_03185"/>
<feature type="domain" description="60S ribosomal export protein NMD3 SH3" evidence="10">
    <location>
        <begin position="263"/>
        <end position="309"/>
    </location>
</feature>
<feature type="domain" description="Nmd3 N-terminal" evidence="8">
    <location>
        <begin position="32"/>
        <end position="260"/>
    </location>
</feature>
<dbReference type="EMBL" id="GL832961">
    <property type="protein sequence ID" value="EGD82533.1"/>
    <property type="molecule type" value="Genomic_DNA"/>
</dbReference>